<name>A0ACC1S4H6_9APHY</name>
<evidence type="ECO:0000313" key="1">
    <source>
        <dbReference type="EMBL" id="KAJ3531955.1"/>
    </source>
</evidence>
<evidence type="ECO:0000313" key="2">
    <source>
        <dbReference type="Proteomes" id="UP001148662"/>
    </source>
</evidence>
<keyword evidence="2" id="KW-1185">Reference proteome</keyword>
<dbReference type="EMBL" id="JANHOG010001764">
    <property type="protein sequence ID" value="KAJ3531955.1"/>
    <property type="molecule type" value="Genomic_DNA"/>
</dbReference>
<reference evidence="1" key="1">
    <citation type="submission" date="2022-07" db="EMBL/GenBank/DDBJ databases">
        <title>Genome Sequence of Phlebia brevispora.</title>
        <authorList>
            <person name="Buettner E."/>
        </authorList>
    </citation>
    <scope>NUCLEOTIDE SEQUENCE</scope>
    <source>
        <strain evidence="1">MPL23</strain>
    </source>
</reference>
<proteinExistence type="predicted"/>
<dbReference type="Proteomes" id="UP001148662">
    <property type="component" value="Unassembled WGS sequence"/>
</dbReference>
<organism evidence="1 2">
    <name type="scientific">Phlebia brevispora</name>
    <dbReference type="NCBI Taxonomy" id="194682"/>
    <lineage>
        <taxon>Eukaryota</taxon>
        <taxon>Fungi</taxon>
        <taxon>Dikarya</taxon>
        <taxon>Basidiomycota</taxon>
        <taxon>Agaricomycotina</taxon>
        <taxon>Agaricomycetes</taxon>
        <taxon>Polyporales</taxon>
        <taxon>Meruliaceae</taxon>
        <taxon>Phlebia</taxon>
    </lineage>
</organism>
<protein>
    <submittedName>
        <fullName evidence="1">Uncharacterized protein</fullName>
    </submittedName>
</protein>
<comment type="caution">
    <text evidence="1">The sequence shown here is derived from an EMBL/GenBank/DDBJ whole genome shotgun (WGS) entry which is preliminary data.</text>
</comment>
<accession>A0ACC1S4H6</accession>
<sequence>MEPGCSTYFTLNNNLGGTGVRLAFYLQIGLLAIFQWPAIFGRQADKATVNALRMLIVMVTGLTISTIVAAARGSLSFYNVLIAQQLLWLAYNYMTMVGPAPFPVNHIWNCILNVVHSTQKLVVDVLTLYLWATAYQFGPNPECTPSLKFYIVFWRLPWDFGVIRVLALMYYGTRALHALGNTLGVICAMCELDELAYDAESHDDDDDDERGGAFMCGLLFFIPGAVALIAPIELFVEQSLQGDTASLSNWSLGEILALAAVIPTMLSLLFRMFHQLRIGEQLPLWSSDVHRSYQAIEQADEGREAACDVEQDIADCNIRGDFGANRSSGNCPLPEDVVRRLANPTAHALILPARFHVVTFTLLVSFIDLSHLARRGTSRCKCRHSERPVMHAPASSGMIEGTRRKLRYINGNQLKIGDTFIPSIHVATPHPLHDLFIAYPAIYFMQYLTSHSHRQLSRNYTTSTMMDCSDYFTQNTDISGIGVRVAFYLQMTILMMQVSLSPDDAANVFWTLTSMVSGLMIAACISAANGSLSFYNAVVVQQLTWYRRQVYISDVTLSNSVFVQAGARGAVESVQSIPCPISRDSSGTESSDSDISGTDAVRGYFDALPVDDGISFRADPGLVIALMYYTIVAGVMIYTVVVEINKRHSFWSNLWWYSLKAVVNITPLELFLKQYPQEGNATSQWTFGQILALIAVLPPITSFVFSAIEVFYEPANERTIALPDEIRLEHLDDSDTAVENLEGQSDERDITEEHARQNTGHEGYSELLRSCRSKVKYILY</sequence>
<gene>
    <name evidence="1" type="ORF">NM688_g7497</name>
</gene>